<dbReference type="EMBL" id="HBGS01033472">
    <property type="protein sequence ID" value="CAD9435825.1"/>
    <property type="molecule type" value="Transcribed_RNA"/>
</dbReference>
<protein>
    <submittedName>
        <fullName evidence="2">Uncharacterized protein</fullName>
    </submittedName>
</protein>
<feature type="transmembrane region" description="Helical" evidence="1">
    <location>
        <begin position="84"/>
        <end position="104"/>
    </location>
</feature>
<evidence type="ECO:0000313" key="2">
    <source>
        <dbReference type="EMBL" id="CAD9435825.1"/>
    </source>
</evidence>
<name>A0A7S2G7V4_9STRA</name>
<reference evidence="2" key="1">
    <citation type="submission" date="2021-01" db="EMBL/GenBank/DDBJ databases">
        <authorList>
            <person name="Corre E."/>
            <person name="Pelletier E."/>
            <person name="Niang G."/>
            <person name="Scheremetjew M."/>
            <person name="Finn R."/>
            <person name="Kale V."/>
            <person name="Holt S."/>
            <person name="Cochrane G."/>
            <person name="Meng A."/>
            <person name="Brown T."/>
            <person name="Cohen L."/>
        </authorList>
    </citation>
    <scope>NUCLEOTIDE SEQUENCE</scope>
    <source>
        <strain evidence="2">CCMP1381</strain>
    </source>
</reference>
<organism evidence="2">
    <name type="scientific">Octactis speculum</name>
    <dbReference type="NCBI Taxonomy" id="3111310"/>
    <lineage>
        <taxon>Eukaryota</taxon>
        <taxon>Sar</taxon>
        <taxon>Stramenopiles</taxon>
        <taxon>Ochrophyta</taxon>
        <taxon>Dictyochophyceae</taxon>
        <taxon>Dictyochales</taxon>
        <taxon>Dictyochaceae</taxon>
        <taxon>Octactis</taxon>
    </lineage>
</organism>
<keyword evidence="1" id="KW-0472">Membrane</keyword>
<proteinExistence type="predicted"/>
<dbReference type="AlphaFoldDB" id="A0A7S2G7V4"/>
<accession>A0A7S2G7V4</accession>
<keyword evidence="1" id="KW-1133">Transmembrane helix</keyword>
<keyword evidence="1" id="KW-0812">Transmembrane</keyword>
<gene>
    <name evidence="2" type="ORF">DSPE1174_LOCUS17231</name>
</gene>
<sequence length="106" mass="11380">MMRPCDLAEVSADCQAAHVARGKYNHELQAGYSTAGSRGARSTGHENSKNVAWGWFAPDRAFRLSPLSSSSMPQPPFGPTGNRVLVLLVIFIFFAVQIPSSSLLGS</sequence>
<evidence type="ECO:0000256" key="1">
    <source>
        <dbReference type="SAM" id="Phobius"/>
    </source>
</evidence>